<keyword evidence="1" id="KW-1133">Transmembrane helix</keyword>
<evidence type="ECO:0000313" key="3">
    <source>
        <dbReference type="Proteomes" id="UP000244924"/>
    </source>
</evidence>
<feature type="transmembrane region" description="Helical" evidence="1">
    <location>
        <begin position="7"/>
        <end position="30"/>
    </location>
</feature>
<feature type="transmembrane region" description="Helical" evidence="1">
    <location>
        <begin position="77"/>
        <end position="95"/>
    </location>
</feature>
<keyword evidence="3" id="KW-1185">Reference proteome</keyword>
<organism evidence="2 3">
    <name type="scientific">Albidovulum aquaemixtae</name>
    <dbReference type="NCBI Taxonomy" id="1542388"/>
    <lineage>
        <taxon>Bacteria</taxon>
        <taxon>Pseudomonadati</taxon>
        <taxon>Pseudomonadota</taxon>
        <taxon>Alphaproteobacteria</taxon>
        <taxon>Rhodobacterales</taxon>
        <taxon>Paracoccaceae</taxon>
        <taxon>Albidovulum</taxon>
    </lineage>
</organism>
<protein>
    <recommendedName>
        <fullName evidence="4">DUF1304 domain-containing protein</fullName>
    </recommendedName>
</protein>
<gene>
    <name evidence="2" type="ORF">DEA8626_02208</name>
</gene>
<keyword evidence="1" id="KW-0812">Transmembrane</keyword>
<reference evidence="2 3" key="1">
    <citation type="submission" date="2018-03" db="EMBL/GenBank/DDBJ databases">
        <authorList>
            <person name="Keele B.F."/>
        </authorList>
    </citation>
    <scope>NUCLEOTIDE SEQUENCE [LARGE SCALE GENOMIC DNA]</scope>
    <source>
        <strain evidence="2 3">CECT 8626</strain>
    </source>
</reference>
<proteinExistence type="predicted"/>
<keyword evidence="1" id="KW-0472">Membrane</keyword>
<dbReference type="PANTHER" id="PTHR38446">
    <property type="entry name" value="BLL0914 PROTEIN"/>
    <property type="match status" value="1"/>
</dbReference>
<dbReference type="EMBL" id="OMOQ01000001">
    <property type="protein sequence ID" value="SPH18666.1"/>
    <property type="molecule type" value="Genomic_DNA"/>
</dbReference>
<sequence>MTVVAEILIGLVAVMHLGFLSFEMFAWQRFGPKLFRRFPPELFRLTVPMMANQGLYNGFLAAGLVWSLIAEGAFGRSLAIFFLSCVIVAGLFGAATVSRRIAYVQAAPAAIALLFVWLS</sequence>
<dbReference type="RefSeq" id="WP_108852969.1">
    <property type="nucleotide sequence ID" value="NZ_OMOQ01000001.1"/>
</dbReference>
<evidence type="ECO:0000256" key="1">
    <source>
        <dbReference type="SAM" id="Phobius"/>
    </source>
</evidence>
<feature type="transmembrane region" description="Helical" evidence="1">
    <location>
        <begin position="50"/>
        <end position="70"/>
    </location>
</feature>
<dbReference type="Pfam" id="PF06993">
    <property type="entry name" value="DUF1304"/>
    <property type="match status" value="1"/>
</dbReference>
<accession>A0A2R8B7X3</accession>
<dbReference type="OrthoDB" id="9803832at2"/>
<evidence type="ECO:0008006" key="4">
    <source>
        <dbReference type="Google" id="ProtNLM"/>
    </source>
</evidence>
<feature type="transmembrane region" description="Helical" evidence="1">
    <location>
        <begin position="101"/>
        <end position="118"/>
    </location>
</feature>
<name>A0A2R8B7X3_9RHOB</name>
<dbReference type="AlphaFoldDB" id="A0A2R8B7X3"/>
<dbReference type="Proteomes" id="UP000244924">
    <property type="component" value="Unassembled WGS sequence"/>
</dbReference>
<dbReference type="InterPro" id="IPR009732">
    <property type="entry name" value="DUF1304"/>
</dbReference>
<evidence type="ECO:0000313" key="2">
    <source>
        <dbReference type="EMBL" id="SPH18666.1"/>
    </source>
</evidence>
<dbReference type="PANTHER" id="PTHR38446:SF1">
    <property type="entry name" value="BLL0914 PROTEIN"/>
    <property type="match status" value="1"/>
</dbReference>